<name>A0A915IR56_ROMCU</name>
<keyword evidence="1" id="KW-1185">Reference proteome</keyword>
<dbReference type="WBParaSite" id="nRc.2.0.1.t16492-RA">
    <property type="protein sequence ID" value="nRc.2.0.1.t16492-RA"/>
    <property type="gene ID" value="nRc.2.0.1.g16492"/>
</dbReference>
<sequence>MFLIIDAKHKAVGESNINWWTILIKIDMLKPKNVRRILSAKIDEGHCRSLKTCTSKWQILEQLPKGFTGQCQ</sequence>
<accession>A0A915IR56</accession>
<dbReference type="AlphaFoldDB" id="A0A915IR56"/>
<evidence type="ECO:0000313" key="2">
    <source>
        <dbReference type="WBParaSite" id="nRc.2.0.1.t16492-RA"/>
    </source>
</evidence>
<proteinExistence type="predicted"/>
<dbReference type="Proteomes" id="UP000887565">
    <property type="component" value="Unplaced"/>
</dbReference>
<protein>
    <submittedName>
        <fullName evidence="2">Uncharacterized protein</fullName>
    </submittedName>
</protein>
<organism evidence="1 2">
    <name type="scientific">Romanomermis culicivorax</name>
    <name type="common">Nematode worm</name>
    <dbReference type="NCBI Taxonomy" id="13658"/>
    <lineage>
        <taxon>Eukaryota</taxon>
        <taxon>Metazoa</taxon>
        <taxon>Ecdysozoa</taxon>
        <taxon>Nematoda</taxon>
        <taxon>Enoplea</taxon>
        <taxon>Dorylaimia</taxon>
        <taxon>Mermithida</taxon>
        <taxon>Mermithoidea</taxon>
        <taxon>Mermithidae</taxon>
        <taxon>Romanomermis</taxon>
    </lineage>
</organism>
<evidence type="ECO:0000313" key="1">
    <source>
        <dbReference type="Proteomes" id="UP000887565"/>
    </source>
</evidence>
<reference evidence="2" key="1">
    <citation type="submission" date="2022-11" db="UniProtKB">
        <authorList>
            <consortium name="WormBaseParasite"/>
        </authorList>
    </citation>
    <scope>IDENTIFICATION</scope>
</reference>